<feature type="compositionally biased region" description="Polar residues" evidence="1">
    <location>
        <begin position="366"/>
        <end position="381"/>
    </location>
</feature>
<keyword evidence="3" id="KW-1185">Reference proteome</keyword>
<proteinExistence type="predicted"/>
<feature type="compositionally biased region" description="Polar residues" evidence="1">
    <location>
        <begin position="194"/>
        <end position="265"/>
    </location>
</feature>
<sequence length="798" mass="86229">MNRRNKAKGGAQSALKPASITKPASPTPAPPKPSAAPPAPTTNPVPLATTSKTPSYSTPSALKPTSSELVRREWKAFQPWLQERRAERDKQIAEARAPAKSIRSVGYNRKPPSPSLDANAIAQLENKLTIQLCRDARAEWEKRLAVKRLREEEWVDITQAEMNAVEDAFMEPQAIPDTSTTESRGAGKYGMAGNSLSGNTTSLANEQSSWNTANKNRQAQNSFDTASRNSSRFGDVTNQQSGWASGDSASRQDFQPTAASGQDESLWNAAISGRKTPAPSQAPLPAHPEPEEGIWGSKMRGSKPNTASSKVPPSTTEGAGDSMWNTFASNLTSGFGFSSKSNSPSQPEESAWDAQMQARNKASVPMSRSTSSFSQDNNSPWDSPASMARSMSASSVDLHEPSWQQDLPQGKSRNGNRPVVSSPLASYVSQASDASSDTPFRLISPTAIELEDGEHVEAGFDGLSQDQLDASIRAFYAKLAEVEIDLRGRLCAPAVSEAERAALLAEFTEGMVGFAREVCEDWKERQRLAAERRAAEPKKPLWGAAPAKRSQTPAPPPAPAIPATTANKKPVKKGGKKQADSVVEPARPSEDASRVPGGFWGEDGADSWSSSPQLRSSSPAPTLTAKKNPFGSVQSTNSWSAPKKPSGLGKATVMDEDDEEDEEEQEERIFEEKRAAEAMASPFKWMNADPPRSNTPKPDPQLRQSAQNMPRTAPSWGTNNANKPSPQGQFWVPGSANDNYGGAEEDNPQDIMQAAMRDLRGEEGHEGVFSAMSAYTTQATKFSRQETQRKRTNSTTKR</sequence>
<dbReference type="Proteomes" id="UP000292702">
    <property type="component" value="Unassembled WGS sequence"/>
</dbReference>
<feature type="compositionally biased region" description="Basic and acidic residues" evidence="1">
    <location>
        <begin position="530"/>
        <end position="539"/>
    </location>
</feature>
<gene>
    <name evidence="2" type="ORF">EIP91_006518</name>
</gene>
<evidence type="ECO:0000313" key="2">
    <source>
        <dbReference type="EMBL" id="TCD62720.1"/>
    </source>
</evidence>
<feature type="compositionally biased region" description="Polar residues" evidence="1">
    <location>
        <begin position="402"/>
        <end position="415"/>
    </location>
</feature>
<feature type="compositionally biased region" description="Pro residues" evidence="1">
    <location>
        <begin position="25"/>
        <end position="43"/>
    </location>
</feature>
<feature type="compositionally biased region" description="Polar residues" evidence="1">
    <location>
        <begin position="631"/>
        <end position="640"/>
    </location>
</feature>
<feature type="region of interest" description="Disordered" evidence="1">
    <location>
        <begin position="530"/>
        <end position="748"/>
    </location>
</feature>
<feature type="compositionally biased region" description="Low complexity" evidence="1">
    <location>
        <begin position="607"/>
        <end position="621"/>
    </location>
</feature>
<reference evidence="2 3" key="1">
    <citation type="submission" date="2018-11" db="EMBL/GenBank/DDBJ databases">
        <title>Genome assembly of Steccherinum ochraceum LE-BIN_3174, the white-rot fungus of the Steccherinaceae family (The Residual Polyporoid clade, Polyporales, Basidiomycota).</title>
        <authorList>
            <person name="Fedorova T.V."/>
            <person name="Glazunova O.A."/>
            <person name="Landesman E.O."/>
            <person name="Moiseenko K.V."/>
            <person name="Psurtseva N.V."/>
            <person name="Savinova O.S."/>
            <person name="Shakhova N.V."/>
            <person name="Tyazhelova T.V."/>
            <person name="Vasina D.V."/>
        </authorList>
    </citation>
    <scope>NUCLEOTIDE SEQUENCE [LARGE SCALE GENOMIC DNA]</scope>
    <source>
        <strain evidence="2 3">LE-BIN_3174</strain>
    </source>
</reference>
<name>A0A4R0R5I6_9APHY</name>
<feature type="region of interest" description="Disordered" evidence="1">
    <location>
        <begin position="778"/>
        <end position="798"/>
    </location>
</feature>
<feature type="compositionally biased region" description="Basic and acidic residues" evidence="1">
    <location>
        <begin position="667"/>
        <end position="676"/>
    </location>
</feature>
<dbReference type="EMBL" id="RWJN01000350">
    <property type="protein sequence ID" value="TCD62720.1"/>
    <property type="molecule type" value="Genomic_DNA"/>
</dbReference>
<feature type="compositionally biased region" description="Polar residues" evidence="1">
    <location>
        <begin position="303"/>
        <end position="348"/>
    </location>
</feature>
<feature type="region of interest" description="Disordered" evidence="1">
    <location>
        <begin position="1"/>
        <end position="69"/>
    </location>
</feature>
<feature type="compositionally biased region" description="Acidic residues" evidence="1">
    <location>
        <begin position="654"/>
        <end position="666"/>
    </location>
</feature>
<comment type="caution">
    <text evidence="2">The sequence shown here is derived from an EMBL/GenBank/DDBJ whole genome shotgun (WGS) entry which is preliminary data.</text>
</comment>
<feature type="compositionally biased region" description="Polar residues" evidence="1">
    <location>
        <begin position="423"/>
        <end position="438"/>
    </location>
</feature>
<accession>A0A4R0R5I6</accession>
<feature type="region of interest" description="Disordered" evidence="1">
    <location>
        <begin position="87"/>
        <end position="117"/>
    </location>
</feature>
<feature type="region of interest" description="Disordered" evidence="1">
    <location>
        <begin position="170"/>
        <end position="439"/>
    </location>
</feature>
<evidence type="ECO:0000256" key="1">
    <source>
        <dbReference type="SAM" id="MobiDB-lite"/>
    </source>
</evidence>
<dbReference type="OrthoDB" id="3038408at2759"/>
<protein>
    <submittedName>
        <fullName evidence="2">Uncharacterized protein</fullName>
    </submittedName>
</protein>
<dbReference type="STRING" id="92696.A0A4R0R5I6"/>
<feature type="compositionally biased region" description="Low complexity" evidence="1">
    <location>
        <begin position="44"/>
        <end position="60"/>
    </location>
</feature>
<dbReference type="AlphaFoldDB" id="A0A4R0R5I6"/>
<evidence type="ECO:0000313" key="3">
    <source>
        <dbReference type="Proteomes" id="UP000292702"/>
    </source>
</evidence>
<feature type="compositionally biased region" description="Low complexity" evidence="1">
    <location>
        <begin position="383"/>
        <end position="395"/>
    </location>
</feature>
<organism evidence="2 3">
    <name type="scientific">Steccherinum ochraceum</name>
    <dbReference type="NCBI Taxonomy" id="92696"/>
    <lineage>
        <taxon>Eukaryota</taxon>
        <taxon>Fungi</taxon>
        <taxon>Dikarya</taxon>
        <taxon>Basidiomycota</taxon>
        <taxon>Agaricomycotina</taxon>
        <taxon>Agaricomycetes</taxon>
        <taxon>Polyporales</taxon>
        <taxon>Steccherinaceae</taxon>
        <taxon>Steccherinum</taxon>
    </lineage>
</organism>
<feature type="compositionally biased region" description="Polar residues" evidence="1">
    <location>
        <begin position="692"/>
        <end position="728"/>
    </location>
</feature>